<feature type="compositionally biased region" description="Basic and acidic residues" evidence="1">
    <location>
        <begin position="2986"/>
        <end position="3018"/>
    </location>
</feature>
<protein>
    <submittedName>
        <fullName evidence="2 3">Uncharacterized protein</fullName>
    </submittedName>
</protein>
<dbReference type="STRING" id="7176.B0WIW9"/>
<feature type="compositionally biased region" description="Basic and acidic residues" evidence="1">
    <location>
        <begin position="3305"/>
        <end position="3336"/>
    </location>
</feature>
<feature type="compositionally biased region" description="Basic and acidic residues" evidence="1">
    <location>
        <begin position="659"/>
        <end position="668"/>
    </location>
</feature>
<feature type="compositionally biased region" description="Polar residues" evidence="1">
    <location>
        <begin position="191"/>
        <end position="205"/>
    </location>
</feature>
<feature type="region of interest" description="Disordered" evidence="1">
    <location>
        <begin position="926"/>
        <end position="1004"/>
    </location>
</feature>
<feature type="compositionally biased region" description="Basic residues" evidence="1">
    <location>
        <begin position="2860"/>
        <end position="2875"/>
    </location>
</feature>
<dbReference type="OrthoDB" id="7744856at2759"/>
<feature type="compositionally biased region" description="Polar residues" evidence="1">
    <location>
        <begin position="677"/>
        <end position="687"/>
    </location>
</feature>
<feature type="compositionally biased region" description="Low complexity" evidence="1">
    <location>
        <begin position="3063"/>
        <end position="3073"/>
    </location>
</feature>
<feature type="compositionally biased region" description="Basic residues" evidence="1">
    <location>
        <begin position="2937"/>
        <end position="2952"/>
    </location>
</feature>
<feature type="region of interest" description="Disordered" evidence="1">
    <location>
        <begin position="2697"/>
        <end position="2733"/>
    </location>
</feature>
<dbReference type="HOGENOM" id="CLU_224541_0_0_1"/>
<feature type="region of interest" description="Disordered" evidence="1">
    <location>
        <begin position="1925"/>
        <end position="1952"/>
    </location>
</feature>
<dbReference type="eggNOG" id="ENOG502QRVV">
    <property type="taxonomic scope" value="Eukaryota"/>
</dbReference>
<feature type="region of interest" description="Disordered" evidence="1">
    <location>
        <begin position="2556"/>
        <end position="2589"/>
    </location>
</feature>
<feature type="compositionally biased region" description="Low complexity" evidence="1">
    <location>
        <begin position="95"/>
        <end position="109"/>
    </location>
</feature>
<feature type="compositionally biased region" description="Polar residues" evidence="1">
    <location>
        <begin position="2432"/>
        <end position="2441"/>
    </location>
</feature>
<feature type="region of interest" description="Disordered" evidence="1">
    <location>
        <begin position="2280"/>
        <end position="2300"/>
    </location>
</feature>
<feature type="region of interest" description="Disordered" evidence="1">
    <location>
        <begin position="824"/>
        <end position="889"/>
    </location>
</feature>
<feature type="region of interest" description="Disordered" evidence="1">
    <location>
        <begin position="2342"/>
        <end position="2380"/>
    </location>
</feature>
<dbReference type="VEuPathDB" id="VectorBase:CPIJ007483"/>
<evidence type="ECO:0000313" key="2">
    <source>
        <dbReference type="EMBL" id="EDS28795.1"/>
    </source>
</evidence>
<feature type="compositionally biased region" description="Low complexity" evidence="1">
    <location>
        <begin position="972"/>
        <end position="1003"/>
    </location>
</feature>
<feature type="compositionally biased region" description="Polar residues" evidence="1">
    <location>
        <begin position="123"/>
        <end position="136"/>
    </location>
</feature>
<feature type="compositionally biased region" description="Low complexity" evidence="1">
    <location>
        <begin position="3601"/>
        <end position="3615"/>
    </location>
</feature>
<feature type="compositionally biased region" description="Low complexity" evidence="1">
    <location>
        <begin position="2227"/>
        <end position="2253"/>
    </location>
</feature>
<feature type="compositionally biased region" description="Basic residues" evidence="1">
    <location>
        <begin position="2705"/>
        <end position="2721"/>
    </location>
</feature>
<feature type="region of interest" description="Disordered" evidence="1">
    <location>
        <begin position="355"/>
        <end position="449"/>
    </location>
</feature>
<feature type="region of interest" description="Disordered" evidence="1">
    <location>
        <begin position="1290"/>
        <end position="1339"/>
    </location>
</feature>
<feature type="compositionally biased region" description="Polar residues" evidence="1">
    <location>
        <begin position="2569"/>
        <end position="2586"/>
    </location>
</feature>
<dbReference type="OMA" id="QWLKTPK"/>
<name>B0WIW9_CULQU</name>
<evidence type="ECO:0000313" key="3">
    <source>
        <dbReference type="EnsemblMetazoa" id="CPIJ007483-PA"/>
    </source>
</evidence>
<feature type="compositionally biased region" description="Polar residues" evidence="1">
    <location>
        <begin position="2625"/>
        <end position="2634"/>
    </location>
</feature>
<dbReference type="KEGG" id="cqu:CpipJ_CPIJ007483"/>
<feature type="region of interest" description="Disordered" evidence="1">
    <location>
        <begin position="635"/>
        <end position="688"/>
    </location>
</feature>
<dbReference type="Proteomes" id="UP000002320">
    <property type="component" value="Unassembled WGS sequence"/>
</dbReference>
<feature type="compositionally biased region" description="Basic and acidic residues" evidence="1">
    <location>
        <begin position="3147"/>
        <end position="3158"/>
    </location>
</feature>
<feature type="region of interest" description="Disordered" evidence="1">
    <location>
        <begin position="2620"/>
        <end position="2674"/>
    </location>
</feature>
<feature type="compositionally biased region" description="Low complexity" evidence="1">
    <location>
        <begin position="1466"/>
        <end position="1478"/>
    </location>
</feature>
<sequence length="3647" mass="390462">MARLNGARLQMLEKGEDKVVREIPVFIANFSAKNPISIDQTVVPKRAALTDGSVLEICGTRFRWKFDDSKLVRKTPTSSKFGNRRRTTMVRKKQPAAAAASGGASSAVAGGSGKKPASKKSLQQKPATYTLPKNNKQLLKNIRKRLTVHNIMTRHNSEDDADEEEDTECEESDNVVEHSDRAESPKPATPEKQSSAAASAANTPFYTPEPEKENSVPVTKTPKTPMLQLENSAMMILSYTPAIGSRSKANIQKTPISGAKSGQRLNYLTPKNENVSVSGTPQKSKAGNSMYLIDLTTPTSGHSSFVCSPMLDTTASSVGTPKVGLIDLTTPSPKKVKTPASALKSTQQKTLLKSALKNASRTPRTALRMATGTPATPKAIPKISLNDTPTRSATSTRSNKTPASGSARAVSIRSRLETPISSKKQPDPDRKEPAPSTPTAVQTDQTKPKATPIMTTDELFDTLVGRQSVAKTYERKSTSPKKTPCRLVLAEDTSDMPKTDIDLWVESVVAAVTSPEPVNMDSIIRKPNRTTQVRSSQYSDITPHESFAEGSATASTSEVVDPQTENVAADVDSPDELDNITDKPTIPNSSRRSETPLASKIARSLGNKRQTIGNFFTNIFGKLTVSPVTRISIADDSINQSGEEEEKRANGDDSDGSEEVYHDSETSHAADVAVEQPSESIASSPKLRQSLRDTRKFIGNAWTSLNTSRPQLDNTAEIDESLLLSDTYNESQSDAGNESDAVYDLTDLGSRPATAQPPMSAAKTPTHRQSVQSAGAFDICPLATPLCHDDDDAVPQELISPNQSINETQVSTSESVSVAIDQSVPAEGETEELNKANAEEQEAHLDTSEMEPLEVTDGFESEPEIGQPKTPRTNDLVGSRRATRNSIATTQVFTPKAAAATSSAIAPLSESKLPLRGLHTVAVQSPAKLEQTVEKTPVNQESALEETAEPQAGESPTDQSANSTPVTPIPASPGRSSRSSARSTPQKASSSSTPKPTPVGTTPLLKRVLQKVVKASATKAAQTPKPASNESDADASLQLDQLYQTPPSLRVTRGKATNTSTPNVADASLNLDELYKTPARGNAATPASAKSRAAMVENLQGTSEQASLDPSVYKLESSAADKSLNLQELYKTPAKALPNQLLEVAETREESAARMAEADMSLNLQQMYQTPVRTAKSDESHEESGDLAIASESVADADLGEVKLIETTEPRENVDMSLNLHELYKTPGKSLLTNAQQSAVENSESPKEEAVQADVSQLSAEEAEASKIVQVEKSQPNADMSLNLQEMYKTPARSTRQSSTVKTTPQSPVNVSNVDVDEEQLPPSADTTHNESAVKNSEQPNVSFVQADVSLNLQQLHKTPARPTVQSSVANRTLQSSVDATCDDAVVIVSTPDAVVDHDVSKAEADEVGEPQPSADITLNLQELYKTPARSQREDIPMSSAVKNAAPPQKLDVSLNLQSAARPTHPSSASMSSPQSAAGVSKSDEVDKPQTSADMSLNLQDMYKTPARSTHQTSAVKSTPRSPVDVDEELQPSADITHNESAVKNLETPERDDVQADLSAVTANVSQSHEKPQPNADMTLNLQELYKTPARAPPTVAQKSETPKESVVQADVSLNLQQLYKTPARSTRQSSAVKSTPNAVGDADASKVDMSLNLQELYKTPARSLRGVAQLTPAAGMATPAIVAVQPEPEDDVSLSLEQLYKTPARTHRESSDPPSAMKQVMASEVTPQKIVEKSAVDVTPTADMKKVERTPIAGVSEPETDMTLNLDQMYQTPARQTTSDNKTVGKVEADKSLNLDQLYKTPAQTLRGVTQLASVQANTPATEPKAEAEVSLNLQELYKTPARTLRGTKAPQSASKRAEVAGTPKQDSADMSLNLQNLYKTPVQTQPPVADTTFQAAVCDESNLKVESLFKTPARTTRALLPRSSAKVATPTPKRTPRSANKIHEQPSVSMVESELASSIAGESMDMGSESDGLVTGKAISSTPFNPRTRKSTLVAAVGMMSPLNSSGDSTMTSEMNTEAIGITTIDSTTVDQMQTLDGVFVAAQSRLVYDESSLETIAGDPLQVTNAVEDITCAVEVNETTQRTVAGSLLEQSETLIEPSCSEQETVDASKIVEQSLVLTAAADGVEEPVQSALLETEVITPAKSLREVLQSPGYAETPGNKSAMESTPVRNVVEPKVDASINLQPEEHETLTPVVEPDLEAVKKTPVASPKCPSTPANKPTSGTPIRTSTRVSTSRLSTAASTSRQSTPSIVSKQDADVTVNVSISEQELVTVSTLPETPEVEAAPEEDEVTPDVPDKVETVESIAEEKVDEPSEQSEEIAEAPIDNMPSEKTFVSSPCVTETVPDVSPVDEPADASTLLSEKMDAESVPEQSVDDLSAVPEISPVITTQVPDTAAAAYLTSMGVDPALLQHIHERVDTLERELAEMNDITQSSSTFLERSDEQSLDSQESEVEGSKNQTPKPMKRRLYTKIAPDESTPERRESIGDQRVSSFYTESESDRRAVDTSSEIEEPKKVDSVKVLPSRASRRKIISLSEEALAGASPELKFVKPKQPKVVAPVEDPPQIDTSVNTSETEQSDQETSLGRRKVVFNDHIQVKEINSPAFIGEIIKKTALRGRGRNNKQQPVTVTVDQHAGQAIKPATKRAKIAEPVTEDASPQEGTSTVKVTEGDLDKVETVAPVVEEPLTKSEEIVEASVEKPAAKRSRAKKVPATKRTGSRTKIPVEAAAEDSVEIDPQEGISTIAVTDDVLGKVEPVVEGEVIPKNVEGPPKHSEGIVEASVDEPAPKRSRTKKAPATKRTGSRPKLVVEAVAEDKDEAAPKEGTIPNEIETVESVVEEQPKPSDEIVDAPVEEPATKRIRTKKAPVSKRVVSRTKSPVESAVRDKVEAAPEEDEVTPDVPDKVETVESVAEEKVDEPSEQSEEIAEAHVDNTHKPSRSKKALATKRAVSKTKDEQTSTAANEDKHDESDAASVQPSAKRSRRGAKEASDGTEPVVKEPTDKKEKIEPEQKVKAETTVEGSEGQTHVAEKRDAEQPKATTKAPSRSRRGKKQASESEESPAEAQETAQAAKPKSRRGGKKNDTPADEVVQTDTPSEAAETSSAVAEQKTDTEVEKSIEKAPQIEGETSKAKANPRSRRGAKGKRAPADEADPKPSHELTSSADSHEDENSASHSKAAVKKGTRRGRGATQNDTVESSVLPEVSAGASLTVEKAVADSTSHDEPSAAAVDVVSGAKRSRRGATKEDAESAANEPLSKRTRRAPKSKVEQVTEEGDSAVAADLVVAKPKPIGRSRRGQNQDSEAESAKTQDEQPEIGSEKQEASQIDKFDIEEKPSSRRGAKKKPAEEQTSARMPSPTLPPPAVDEQPAKRVGRQAAKRAPKNTTSNPDPVPVEMSMNESHMVKTMLPASHTSTPLIKSVLNADAVEVPSATRGRRAAAANPVIAALIEESTPRTRARRGASATPEVRVETPSTPAKRGRGRGAAAKTKVVEEETQSTVTEAPQASTTAVDESSEPSTSTARSRGKKPAKVDKEVVEEATEPEPATKRSRKVPAKLRDDADDAPKAPAARGRRGAKAKTEGSNADDEAGPSEEVPKKKPRGAAATKRTAKKTAAADLNEESVPEEEETEEEEAPKSPPPKRTRKGAR</sequence>
<feature type="compositionally biased region" description="Polar residues" evidence="1">
    <location>
        <begin position="2162"/>
        <end position="2172"/>
    </location>
</feature>
<dbReference type="EnsemblMetazoa" id="CPIJ007483-RA">
    <property type="protein sequence ID" value="CPIJ007483-PA"/>
    <property type="gene ID" value="CPIJ007483"/>
</dbReference>
<dbReference type="VEuPathDB" id="VectorBase:CQUJHB013576"/>
<feature type="compositionally biased region" description="Polar residues" evidence="1">
    <location>
        <begin position="954"/>
        <end position="966"/>
    </location>
</feature>
<feature type="region of interest" description="Disordered" evidence="1">
    <location>
        <begin position="329"/>
        <end position="348"/>
    </location>
</feature>
<keyword evidence="4" id="KW-1185">Reference proteome</keyword>
<feature type="region of interest" description="Disordered" evidence="1">
    <location>
        <begin position="1429"/>
        <end position="1489"/>
    </location>
</feature>
<accession>B0WIW9</accession>
<evidence type="ECO:0000256" key="1">
    <source>
        <dbReference type="SAM" id="MobiDB-lite"/>
    </source>
</evidence>
<feature type="compositionally biased region" description="Polar residues" evidence="1">
    <location>
        <begin position="1622"/>
        <end position="1638"/>
    </location>
</feature>
<feature type="compositionally biased region" description="Acidic residues" evidence="1">
    <location>
        <begin position="2283"/>
        <end position="2295"/>
    </location>
</feature>
<organism>
    <name type="scientific">Culex quinquefasciatus</name>
    <name type="common">Southern house mosquito</name>
    <name type="synonym">Culex pungens</name>
    <dbReference type="NCBI Taxonomy" id="7176"/>
    <lineage>
        <taxon>Eukaryota</taxon>
        <taxon>Metazoa</taxon>
        <taxon>Ecdysozoa</taxon>
        <taxon>Arthropoda</taxon>
        <taxon>Hexapoda</taxon>
        <taxon>Insecta</taxon>
        <taxon>Pterygota</taxon>
        <taxon>Neoptera</taxon>
        <taxon>Endopterygota</taxon>
        <taxon>Diptera</taxon>
        <taxon>Nematocera</taxon>
        <taxon>Culicoidea</taxon>
        <taxon>Culicidae</taxon>
        <taxon>Culicinae</taxon>
        <taxon>Culicini</taxon>
        <taxon>Culex</taxon>
        <taxon>Culex</taxon>
    </lineage>
</organism>
<feature type="region of interest" description="Disordered" evidence="1">
    <location>
        <begin position="2206"/>
        <end position="2258"/>
    </location>
</feature>
<feature type="compositionally biased region" description="Basic and acidic residues" evidence="1">
    <location>
        <begin position="832"/>
        <end position="847"/>
    </location>
</feature>
<feature type="region of interest" description="Disordered" evidence="1">
    <location>
        <begin position="1506"/>
        <end position="1551"/>
    </location>
</feature>
<feature type="compositionally biased region" description="Acidic residues" evidence="1">
    <location>
        <begin position="848"/>
        <end position="863"/>
    </location>
</feature>
<feature type="compositionally biased region" description="Acidic residues" evidence="1">
    <location>
        <begin position="159"/>
        <end position="174"/>
    </location>
</feature>
<dbReference type="InParanoid" id="B0WIW9"/>
<feature type="compositionally biased region" description="Basic and acidic residues" evidence="1">
    <location>
        <begin position="424"/>
        <end position="433"/>
    </location>
</feature>
<feature type="compositionally biased region" description="Polar residues" evidence="1">
    <location>
        <begin position="385"/>
        <end position="404"/>
    </location>
</feature>
<evidence type="ECO:0000313" key="4">
    <source>
        <dbReference type="Proteomes" id="UP000002320"/>
    </source>
</evidence>
<proteinExistence type="predicted"/>
<feature type="compositionally biased region" description="Acidic residues" evidence="1">
    <location>
        <begin position="3617"/>
        <end position="3632"/>
    </location>
</feature>
<feature type="region of interest" description="Disordered" evidence="1">
    <location>
        <begin position="150"/>
        <end position="222"/>
    </location>
</feature>
<dbReference type="EMBL" id="DS231953">
    <property type="protein sequence ID" value="EDS28795.1"/>
    <property type="molecule type" value="Genomic_DNA"/>
</dbReference>
<feature type="region of interest" description="Disordered" evidence="1">
    <location>
        <begin position="521"/>
        <end position="598"/>
    </location>
</feature>
<feature type="region of interest" description="Disordered" evidence="1">
    <location>
        <begin position="2153"/>
        <end position="2172"/>
    </location>
</feature>
<reference evidence="2" key="1">
    <citation type="submission" date="2007-03" db="EMBL/GenBank/DDBJ databases">
        <title>Annotation of Culex pipiens quinquefasciatus.</title>
        <authorList>
            <consortium name="The Broad Institute Genome Sequencing Platform"/>
            <person name="Atkinson P.W."/>
            <person name="Hemingway J."/>
            <person name="Christensen B.M."/>
            <person name="Higgs S."/>
            <person name="Kodira C."/>
            <person name="Hannick L."/>
            <person name="Megy K."/>
            <person name="O'Leary S."/>
            <person name="Pearson M."/>
            <person name="Haas B.J."/>
            <person name="Mauceli E."/>
            <person name="Wortman J.R."/>
            <person name="Lee N.H."/>
            <person name="Guigo R."/>
            <person name="Stanke M."/>
            <person name="Alvarado L."/>
            <person name="Amedeo P."/>
            <person name="Antoine C.H."/>
            <person name="Arensburger P."/>
            <person name="Bidwell S.L."/>
            <person name="Crawford M."/>
            <person name="Camaro F."/>
            <person name="Devon K."/>
            <person name="Engels R."/>
            <person name="Hammond M."/>
            <person name="Howarth C."/>
            <person name="Koehrsen M."/>
            <person name="Lawson D."/>
            <person name="Montgomery P."/>
            <person name="Nene V."/>
            <person name="Nusbaum C."/>
            <person name="Puiu D."/>
            <person name="Romero-Severson J."/>
            <person name="Severson D.W."/>
            <person name="Shumway M."/>
            <person name="Sisk P."/>
            <person name="Stolte C."/>
            <person name="Zeng Q."/>
            <person name="Eisenstadt E."/>
            <person name="Fraser-Liggett C."/>
            <person name="Strausberg R."/>
            <person name="Galagan J."/>
            <person name="Birren B."/>
            <person name="Collins F.H."/>
        </authorList>
    </citation>
    <scope>NUCLEOTIDE SEQUENCE [LARGE SCALE GENOMIC DNA]</scope>
    <source>
        <strain evidence="2">JHB</strain>
    </source>
</reference>
<feature type="compositionally biased region" description="Basic and acidic residues" evidence="1">
    <location>
        <begin position="175"/>
        <end position="184"/>
    </location>
</feature>
<feature type="compositionally biased region" description="Basic residues" evidence="1">
    <location>
        <begin position="3178"/>
        <end position="3188"/>
    </location>
</feature>
<feature type="compositionally biased region" description="Polar residues" evidence="1">
    <location>
        <begin position="1292"/>
        <end position="1313"/>
    </location>
</feature>
<feature type="region of interest" description="Disordered" evidence="1">
    <location>
        <begin position="2428"/>
        <end position="2520"/>
    </location>
</feature>
<feature type="region of interest" description="Disordered" evidence="1">
    <location>
        <begin position="1622"/>
        <end position="1643"/>
    </location>
</feature>
<feature type="compositionally biased region" description="Basic residues" evidence="1">
    <location>
        <begin position="3134"/>
        <end position="3146"/>
    </location>
</feature>
<feature type="compositionally biased region" description="Basic and acidic residues" evidence="1">
    <location>
        <begin position="2902"/>
        <end position="2919"/>
    </location>
</feature>
<feature type="compositionally biased region" description="Polar residues" evidence="1">
    <location>
        <begin position="1325"/>
        <end position="1339"/>
    </location>
</feature>
<feature type="compositionally biased region" description="Basic and acidic residues" evidence="1">
    <location>
        <begin position="3109"/>
        <end position="3120"/>
    </location>
</feature>
<reference evidence="3" key="2">
    <citation type="submission" date="2021-02" db="UniProtKB">
        <authorList>
            <consortium name="EnsemblMetazoa"/>
        </authorList>
    </citation>
    <scope>IDENTIFICATION</scope>
    <source>
        <strain evidence="3">JHB</strain>
    </source>
</reference>
<feature type="region of interest" description="Disordered" evidence="1">
    <location>
        <begin position="74"/>
        <end position="136"/>
    </location>
</feature>
<gene>
    <name evidence="3" type="primary">6038964</name>
    <name evidence="2" type="ORF">CpipJ_CPIJ007483</name>
</gene>
<feature type="compositionally biased region" description="Basic and acidic residues" evidence="1">
    <location>
        <begin position="3555"/>
        <end position="3564"/>
    </location>
</feature>
<feature type="compositionally biased region" description="Polar residues" evidence="1">
    <location>
        <begin position="552"/>
        <end position="566"/>
    </location>
</feature>
<feature type="compositionally biased region" description="Low complexity" evidence="1">
    <location>
        <begin position="3097"/>
        <end position="3108"/>
    </location>
</feature>
<feature type="compositionally biased region" description="Basic residues" evidence="1">
    <location>
        <begin position="82"/>
        <end position="94"/>
    </location>
</feature>
<feature type="compositionally biased region" description="Polar residues" evidence="1">
    <location>
        <begin position="1507"/>
        <end position="1521"/>
    </location>
</feature>
<feature type="region of interest" description="Disordered" evidence="1">
    <location>
        <begin position="1846"/>
        <end position="1870"/>
    </location>
</feature>
<feature type="compositionally biased region" description="Basic and acidic residues" evidence="1">
    <location>
        <begin position="2953"/>
        <end position="2971"/>
    </location>
</feature>
<feature type="region of interest" description="Disordered" evidence="1">
    <location>
        <begin position="3446"/>
        <end position="3647"/>
    </location>
</feature>
<feature type="region of interest" description="Disordered" evidence="1">
    <location>
        <begin position="2764"/>
        <end position="3396"/>
    </location>
</feature>
<feature type="compositionally biased region" description="Basic residues" evidence="1">
    <location>
        <begin position="2790"/>
        <end position="2805"/>
    </location>
</feature>
<feature type="compositionally biased region" description="Basic residues" evidence="1">
    <location>
        <begin position="3638"/>
        <end position="3647"/>
    </location>
</feature>
<feature type="compositionally biased region" description="Basic residues" evidence="1">
    <location>
        <begin position="3371"/>
        <end position="3381"/>
    </location>
</feature>
<feature type="compositionally biased region" description="Polar residues" evidence="1">
    <location>
        <begin position="3503"/>
        <end position="3522"/>
    </location>
</feature>
<feature type="compositionally biased region" description="Polar residues" evidence="1">
    <location>
        <begin position="529"/>
        <end position="540"/>
    </location>
</feature>